<dbReference type="GO" id="GO:0016836">
    <property type="term" value="F:hydro-lyase activity"/>
    <property type="evidence" value="ECO:0007669"/>
    <property type="project" value="InterPro"/>
</dbReference>
<keyword evidence="3 5" id="KW-0057">Aromatic amino acid biosynthesis</keyword>
<comment type="subunit">
    <text evidence="5">Homodecamer.</text>
</comment>
<dbReference type="PANTHER" id="PTHR47916">
    <property type="entry name" value="FRUCTOSE-BISPHOSPHATE ALDOLASE CLASS 1"/>
    <property type="match status" value="1"/>
</dbReference>
<proteinExistence type="inferred from homology"/>
<accession>A0A133UL44</accession>
<gene>
    <name evidence="5" type="primary">aroA'</name>
    <name evidence="8" type="ORF">AKJ36_02040</name>
</gene>
<comment type="similarity">
    <text evidence="5">Belongs to the DeoC/FbaB aldolase family. ADHS subfamily.</text>
</comment>
<dbReference type="NCBIfam" id="NF005556">
    <property type="entry name" value="PRK07226.1"/>
    <property type="match status" value="1"/>
</dbReference>
<dbReference type="InterPro" id="IPR041720">
    <property type="entry name" value="FbaB-like"/>
</dbReference>
<keyword evidence="2 5" id="KW-0808">Transferase</keyword>
<dbReference type="EC" id="2.2.1.10" evidence="5 6"/>
<dbReference type="InterPro" id="IPR013785">
    <property type="entry name" value="Aldolase_TIM"/>
</dbReference>
<evidence type="ECO:0000256" key="1">
    <source>
        <dbReference type="ARBA" id="ARBA00022605"/>
    </source>
</evidence>
<organism evidence="8 9">
    <name type="scientific">candidate division MSBL1 archaeon SCGC-AAA259I07</name>
    <dbReference type="NCBI Taxonomy" id="1698266"/>
    <lineage>
        <taxon>Archaea</taxon>
        <taxon>Methanobacteriati</taxon>
        <taxon>Methanobacteriota</taxon>
        <taxon>candidate division MSBL1</taxon>
    </lineage>
</organism>
<feature type="active site" description="Schiff-base intermediate with substrate" evidence="5">
    <location>
        <position position="181"/>
    </location>
</feature>
<dbReference type="SUPFAM" id="SSF51569">
    <property type="entry name" value="Aldolase"/>
    <property type="match status" value="1"/>
</dbReference>
<dbReference type="Proteomes" id="UP000070155">
    <property type="component" value="Unassembled WGS sequence"/>
</dbReference>
<evidence type="ECO:0000256" key="5">
    <source>
        <dbReference type="HAMAP-Rule" id="MF_00960"/>
    </source>
</evidence>
<dbReference type="InterPro" id="IPR050456">
    <property type="entry name" value="DeoC/FbaB_aldolase"/>
</dbReference>
<dbReference type="CDD" id="cd00958">
    <property type="entry name" value="DhnA"/>
    <property type="match status" value="1"/>
</dbReference>
<dbReference type="PATRIC" id="fig|1698266.3.peg.340"/>
<keyword evidence="1 5" id="KW-0028">Amino-acid biosynthesis</keyword>
<dbReference type="Gene3D" id="3.20.20.70">
    <property type="entry name" value="Aldolase class I"/>
    <property type="match status" value="1"/>
</dbReference>
<feature type="binding site" evidence="5">
    <location>
        <begin position="234"/>
        <end position="235"/>
    </location>
    <ligand>
        <name>1-deoxy-D-threo-hexo-2,5-diulose 6-phosphate</name>
        <dbReference type="ChEBI" id="CHEBI:58861"/>
    </ligand>
</feature>
<dbReference type="GO" id="GO:0008652">
    <property type="term" value="P:amino acid biosynthetic process"/>
    <property type="evidence" value="ECO:0007669"/>
    <property type="project" value="UniProtKB-KW"/>
</dbReference>
<feature type="active site" description="Proton donor" evidence="5 7">
    <location>
        <position position="150"/>
    </location>
</feature>
<dbReference type="HAMAP" id="MF_00960">
    <property type="entry name" value="ADH_synthase"/>
    <property type="match status" value="1"/>
</dbReference>
<protein>
    <recommendedName>
        <fullName evidence="5 6">2-amino-3,7-dideoxy-D-threo-hept-6-ulosonate synthase</fullName>
        <shortName evidence="5">ADH synthase</shortName>
        <shortName evidence="5">ADHS</shortName>
        <shortName evidence="5">ADTH synthase</shortName>
        <ecNumber evidence="5 6">2.2.1.10</ecNumber>
    </recommendedName>
</protein>
<dbReference type="NCBIfam" id="TIGR01949">
    <property type="entry name" value="ADH_synth"/>
    <property type="match status" value="1"/>
</dbReference>
<keyword evidence="4 5" id="KW-0704">Schiff base</keyword>
<evidence type="ECO:0000256" key="6">
    <source>
        <dbReference type="NCBIfam" id="TIGR01949"/>
    </source>
</evidence>
<dbReference type="GO" id="GO:0004332">
    <property type="term" value="F:fructose-bisphosphate aldolase activity"/>
    <property type="evidence" value="ECO:0007669"/>
    <property type="project" value="InterPro"/>
</dbReference>
<comment type="catalytic activity">
    <reaction evidence="5">
        <text>1-deoxy-D-threo-hexo-2,5-diulose 6-phosphate + L-aspartate 4-semialdehyde = 2,3-dioxopropyl phosphate + 2-amino-2,3,7-trideoxy-D-lyxo-hept-6-ulosonate</text>
        <dbReference type="Rhea" id="RHEA:25952"/>
        <dbReference type="ChEBI" id="CHEBI:58859"/>
        <dbReference type="ChEBI" id="CHEBI:58860"/>
        <dbReference type="ChEBI" id="CHEBI:58861"/>
        <dbReference type="ChEBI" id="CHEBI:537519"/>
        <dbReference type="EC" id="2.2.1.10"/>
    </reaction>
</comment>
<dbReference type="PANTHER" id="PTHR47916:SF1">
    <property type="entry name" value="3-HYDROXY-5-PHOSPHONOOXYPENTANE-2,4-DIONE THIOLASE"/>
    <property type="match status" value="1"/>
</dbReference>
<dbReference type="GO" id="GO:0009073">
    <property type="term" value="P:aromatic amino acid family biosynthetic process"/>
    <property type="evidence" value="ECO:0007669"/>
    <property type="project" value="UniProtKB-UniRule"/>
</dbReference>
<dbReference type="SMART" id="SM01133">
    <property type="entry name" value="DeoC"/>
    <property type="match status" value="1"/>
</dbReference>
<comment type="caution">
    <text evidence="8">The sequence shown here is derived from an EMBL/GenBank/DDBJ whole genome shotgun (WGS) entry which is preliminary data.</text>
</comment>
<evidence type="ECO:0000256" key="4">
    <source>
        <dbReference type="ARBA" id="ARBA00023270"/>
    </source>
</evidence>
<dbReference type="PIRSF" id="PIRSF038992">
    <property type="entry name" value="Aldolase_Ia"/>
    <property type="match status" value="1"/>
</dbReference>
<dbReference type="AlphaFoldDB" id="A0A133UL44"/>
<evidence type="ECO:0000256" key="3">
    <source>
        <dbReference type="ARBA" id="ARBA00023141"/>
    </source>
</evidence>
<reference evidence="8 9" key="1">
    <citation type="journal article" date="2016" name="Sci. Rep.">
        <title>Metabolic traits of an uncultured archaeal lineage -MSBL1- from brine pools of the Red Sea.</title>
        <authorList>
            <person name="Mwirichia R."/>
            <person name="Alam I."/>
            <person name="Rashid M."/>
            <person name="Vinu M."/>
            <person name="Ba-Alawi W."/>
            <person name="Anthony Kamau A."/>
            <person name="Kamanda Ngugi D."/>
            <person name="Goker M."/>
            <person name="Klenk H.P."/>
            <person name="Bajic V."/>
            <person name="Stingl U."/>
        </authorList>
    </citation>
    <scope>NUCLEOTIDE SEQUENCE [LARGE SCALE GENOMIC DNA]</scope>
    <source>
        <strain evidence="8">SCGC-AAA259I07</strain>
    </source>
</reference>
<dbReference type="EMBL" id="LHXQ01000024">
    <property type="protein sequence ID" value="KXA94879.1"/>
    <property type="molecule type" value="Genomic_DNA"/>
</dbReference>
<name>A0A133UL44_9EURY</name>
<evidence type="ECO:0000313" key="9">
    <source>
        <dbReference type="Proteomes" id="UP000070155"/>
    </source>
</evidence>
<feature type="active site" description="Proton acceptor" evidence="5">
    <location>
        <position position="30"/>
    </location>
</feature>
<feature type="binding site" evidence="5">
    <location>
        <begin position="206"/>
        <end position="207"/>
    </location>
    <ligand>
        <name>1-deoxy-D-threo-hexo-2,5-diulose 6-phosphate</name>
        <dbReference type="ChEBI" id="CHEBI:58861"/>
    </ligand>
</feature>
<evidence type="ECO:0000256" key="2">
    <source>
        <dbReference type="ARBA" id="ARBA00022679"/>
    </source>
</evidence>
<evidence type="ECO:0000256" key="7">
    <source>
        <dbReference type="PIRSR" id="PIRSR038992-1"/>
    </source>
</evidence>
<comment type="function">
    <text evidence="5">Catalyzes a transaldol reaction between 6-deoxy-5-ketofructose 1-phosphate (DKFP) and L-aspartate semialdehyde (ASA) with an elimination of hydroxypyruvaldehyde phosphate to yield 2-amino-3,7-dideoxy-D-threo-hept-6-ulosonate (ADH). Plays a key role in an alternative pathway of the biosynthesis of 3-dehydroquinate (DHQ), which is involved in the canonical pathway for the biosynthesis of aromatic amino acids.</text>
</comment>
<dbReference type="InterPro" id="IPR010210">
    <property type="entry name" value="ADH_synthase"/>
</dbReference>
<keyword evidence="9" id="KW-1185">Reference proteome</keyword>
<sequence>MWIISKIGKEARLGRIMNRKIGRTVIVPMDHGISSGPIEGLRDMKGAVNKVAEGGANAVLLHKGLVRAGHRGYGKDIGLIIHLSASTALGPDPNNKVTVTSVEEAISLSADAVSVHVNIGAENEEQQLRELGRIAETCESWGMPLIAMMYPRGEKIENEYDSEVVAHAARVGAELGADIIKTNFTETVSSFRKVTKGCPVPIVIAGGPKTETDREILEMASNSIRAGGAGVSIGRNVFQHKNPSKMVKALHNIVHQGATPEEALEKL</sequence>
<dbReference type="Pfam" id="PF01791">
    <property type="entry name" value="DeoC"/>
    <property type="match status" value="1"/>
</dbReference>
<dbReference type="InterPro" id="IPR002915">
    <property type="entry name" value="DeoC/FbaB/LacD_aldolase"/>
</dbReference>
<feature type="active site" description="Schiff-base intermediate with dihydroxyacetone-P" evidence="7">
    <location>
        <position position="181"/>
    </location>
</feature>
<keyword evidence="8" id="KW-0456">Lyase</keyword>
<evidence type="ECO:0000313" key="8">
    <source>
        <dbReference type="EMBL" id="KXA94879.1"/>
    </source>
</evidence>
<feature type="binding site" evidence="5">
    <location>
        <begin position="150"/>
        <end position="152"/>
    </location>
    <ligand>
        <name>1-deoxy-D-threo-hexo-2,5-diulose 6-phosphate</name>
        <dbReference type="ChEBI" id="CHEBI:58861"/>
    </ligand>
</feature>
<dbReference type="GO" id="GO:0016744">
    <property type="term" value="F:transketolase or transaldolase activity"/>
    <property type="evidence" value="ECO:0007669"/>
    <property type="project" value="UniProtKB-UniRule"/>
</dbReference>
<feature type="binding site" evidence="5">
    <location>
        <begin position="30"/>
        <end position="34"/>
    </location>
    <ligand>
        <name>1-deoxy-D-threo-hexo-2,5-diulose 6-phosphate</name>
        <dbReference type="ChEBI" id="CHEBI:58861"/>
    </ligand>
</feature>